<protein>
    <submittedName>
        <fullName evidence="1">Uncharacterized protein</fullName>
    </submittedName>
</protein>
<name>X1HTF2_9ZZZZ</name>
<dbReference type="AlphaFoldDB" id="X1HTF2"/>
<dbReference type="EMBL" id="BARU01019042">
    <property type="protein sequence ID" value="GAH48543.1"/>
    <property type="molecule type" value="Genomic_DNA"/>
</dbReference>
<sequence>MQEERPRTYRVTKTIHLSRDIKATSAEEARKIAEDLGESGANAYASEWRAKLIRK</sequence>
<accession>X1HTF2</accession>
<organism evidence="1">
    <name type="scientific">marine sediment metagenome</name>
    <dbReference type="NCBI Taxonomy" id="412755"/>
    <lineage>
        <taxon>unclassified sequences</taxon>
        <taxon>metagenomes</taxon>
        <taxon>ecological metagenomes</taxon>
    </lineage>
</organism>
<gene>
    <name evidence="1" type="ORF">S03H2_31405</name>
</gene>
<evidence type="ECO:0000313" key="1">
    <source>
        <dbReference type="EMBL" id="GAH48543.1"/>
    </source>
</evidence>
<comment type="caution">
    <text evidence="1">The sequence shown here is derived from an EMBL/GenBank/DDBJ whole genome shotgun (WGS) entry which is preliminary data.</text>
</comment>
<proteinExistence type="predicted"/>
<reference evidence="1" key="1">
    <citation type="journal article" date="2014" name="Front. Microbiol.">
        <title>High frequency of phylogenetically diverse reductive dehalogenase-homologous genes in deep subseafloor sedimentary metagenomes.</title>
        <authorList>
            <person name="Kawai M."/>
            <person name="Futagami T."/>
            <person name="Toyoda A."/>
            <person name="Takaki Y."/>
            <person name="Nishi S."/>
            <person name="Hori S."/>
            <person name="Arai W."/>
            <person name="Tsubouchi T."/>
            <person name="Morono Y."/>
            <person name="Uchiyama I."/>
            <person name="Ito T."/>
            <person name="Fujiyama A."/>
            <person name="Inagaki F."/>
            <person name="Takami H."/>
        </authorList>
    </citation>
    <scope>NUCLEOTIDE SEQUENCE</scope>
    <source>
        <strain evidence="1">Expedition CK06-06</strain>
    </source>
</reference>